<feature type="transmembrane region" description="Helical" evidence="8">
    <location>
        <begin position="70"/>
        <end position="89"/>
    </location>
</feature>
<comment type="similarity">
    <text evidence="7">Belongs to the glycosyltransferase 87 family.</text>
</comment>
<gene>
    <name evidence="9" type="ORF">HNR73_007883</name>
</gene>
<feature type="transmembrane region" description="Helical" evidence="8">
    <location>
        <begin position="38"/>
        <end position="58"/>
    </location>
</feature>
<name>A0A841FW15_9ACTN</name>
<protein>
    <recommendedName>
        <fullName evidence="11">DUF2029 domain-containing protein</fullName>
    </recommendedName>
</protein>
<comment type="caution">
    <text evidence="9">The sequence shown here is derived from an EMBL/GenBank/DDBJ whole genome shotgun (WGS) entry which is preliminary data.</text>
</comment>
<dbReference type="InterPro" id="IPR018584">
    <property type="entry name" value="GT87"/>
</dbReference>
<feature type="transmembrane region" description="Helical" evidence="8">
    <location>
        <begin position="330"/>
        <end position="347"/>
    </location>
</feature>
<dbReference type="Proteomes" id="UP000548476">
    <property type="component" value="Unassembled WGS sequence"/>
</dbReference>
<keyword evidence="2" id="KW-1003">Cell membrane</keyword>
<evidence type="ECO:0000256" key="4">
    <source>
        <dbReference type="ARBA" id="ARBA00022692"/>
    </source>
</evidence>
<evidence type="ECO:0000256" key="7">
    <source>
        <dbReference type="ARBA" id="ARBA00024033"/>
    </source>
</evidence>
<keyword evidence="5 8" id="KW-1133">Transmembrane helix</keyword>
<dbReference type="GO" id="GO:0016758">
    <property type="term" value="F:hexosyltransferase activity"/>
    <property type="evidence" value="ECO:0007669"/>
    <property type="project" value="InterPro"/>
</dbReference>
<feature type="transmembrane region" description="Helical" evidence="8">
    <location>
        <begin position="194"/>
        <end position="212"/>
    </location>
</feature>
<reference evidence="9 10" key="1">
    <citation type="submission" date="2020-08" db="EMBL/GenBank/DDBJ databases">
        <title>Genomic Encyclopedia of Type Strains, Phase IV (KMG-IV): sequencing the most valuable type-strain genomes for metagenomic binning, comparative biology and taxonomic classification.</title>
        <authorList>
            <person name="Goeker M."/>
        </authorList>
    </citation>
    <scope>NUCLEOTIDE SEQUENCE [LARGE SCALE GENOMIC DNA]</scope>
    <source>
        <strain evidence="9 10">YIM 65646</strain>
    </source>
</reference>
<evidence type="ECO:0000256" key="8">
    <source>
        <dbReference type="SAM" id="Phobius"/>
    </source>
</evidence>
<keyword evidence="3" id="KW-0808">Transferase</keyword>
<feature type="transmembrane region" description="Helical" evidence="8">
    <location>
        <begin position="164"/>
        <end position="182"/>
    </location>
</feature>
<accession>A0A841FW15</accession>
<organism evidence="9 10">
    <name type="scientific">Phytomonospora endophytica</name>
    <dbReference type="NCBI Taxonomy" id="714109"/>
    <lineage>
        <taxon>Bacteria</taxon>
        <taxon>Bacillati</taxon>
        <taxon>Actinomycetota</taxon>
        <taxon>Actinomycetes</taxon>
        <taxon>Micromonosporales</taxon>
        <taxon>Micromonosporaceae</taxon>
        <taxon>Phytomonospora</taxon>
    </lineage>
</organism>
<dbReference type="RefSeq" id="WP_239122311.1">
    <property type="nucleotide sequence ID" value="NZ_BONT01000080.1"/>
</dbReference>
<evidence type="ECO:0000256" key="1">
    <source>
        <dbReference type="ARBA" id="ARBA00004651"/>
    </source>
</evidence>
<dbReference type="AlphaFoldDB" id="A0A841FW15"/>
<evidence type="ECO:0000256" key="5">
    <source>
        <dbReference type="ARBA" id="ARBA00022989"/>
    </source>
</evidence>
<proteinExistence type="inferred from homology"/>
<keyword evidence="4 8" id="KW-0812">Transmembrane</keyword>
<feature type="transmembrane region" description="Helical" evidence="8">
    <location>
        <begin position="232"/>
        <end position="263"/>
    </location>
</feature>
<evidence type="ECO:0000256" key="2">
    <source>
        <dbReference type="ARBA" id="ARBA00022475"/>
    </source>
</evidence>
<sequence length="420" mass="44143">MWRLETRRGLPVDLILYSVSALFAGYTALFSTLTPHRVWGGIAVGGYLPAAMVTALLLARPAVALSSRVYVLAATYAATTFFPLVAEAISRAEGTPGRAQEEVLVVEQAGVRLFELGTPYLGRDAITAMSDPLLGYNPYQPGMALFGVPRAILGDGSWLADARIWFALATLAAVLVALRLLHRDGAPVSALIRAAQAVTVLPICALTLATGGDDLPVLALSLLALALAATKRWVWAAAVIGLAAALKLLAWPILAVLVVFAILSGQWRRFVPLAVAIPVVALIPAILADASAVAENLIAFPTGHGLVASPAASPFPGHLIAENLPGGRPIALALLVLAAVAMAIWMWRKPPRDAARVSLVIAVGLLAAILLMPATRFGYLLYPAAFAVWWLPLRAISGADQVPSWDGDDLSQVPRPDASI</sequence>
<evidence type="ECO:0000313" key="9">
    <source>
        <dbReference type="EMBL" id="MBB6039984.1"/>
    </source>
</evidence>
<dbReference type="EMBL" id="JACHGT010000028">
    <property type="protein sequence ID" value="MBB6039984.1"/>
    <property type="molecule type" value="Genomic_DNA"/>
</dbReference>
<evidence type="ECO:0000256" key="6">
    <source>
        <dbReference type="ARBA" id="ARBA00023136"/>
    </source>
</evidence>
<feature type="transmembrane region" description="Helical" evidence="8">
    <location>
        <begin position="270"/>
        <end position="287"/>
    </location>
</feature>
<evidence type="ECO:0000313" key="10">
    <source>
        <dbReference type="Proteomes" id="UP000548476"/>
    </source>
</evidence>
<evidence type="ECO:0000256" key="3">
    <source>
        <dbReference type="ARBA" id="ARBA00022679"/>
    </source>
</evidence>
<keyword evidence="10" id="KW-1185">Reference proteome</keyword>
<dbReference type="Pfam" id="PF09594">
    <property type="entry name" value="GT87"/>
    <property type="match status" value="1"/>
</dbReference>
<evidence type="ECO:0008006" key="11">
    <source>
        <dbReference type="Google" id="ProtNLM"/>
    </source>
</evidence>
<keyword evidence="6 8" id="KW-0472">Membrane</keyword>
<feature type="transmembrane region" description="Helical" evidence="8">
    <location>
        <begin position="359"/>
        <end position="382"/>
    </location>
</feature>
<feature type="transmembrane region" description="Helical" evidence="8">
    <location>
        <begin position="12"/>
        <end position="32"/>
    </location>
</feature>
<comment type="subcellular location">
    <subcellularLocation>
        <location evidence="1">Cell membrane</location>
        <topology evidence="1">Multi-pass membrane protein</topology>
    </subcellularLocation>
</comment>
<dbReference type="GO" id="GO:0005886">
    <property type="term" value="C:plasma membrane"/>
    <property type="evidence" value="ECO:0007669"/>
    <property type="project" value="UniProtKB-SubCell"/>
</dbReference>